<dbReference type="PANTHER" id="PTHR24104">
    <property type="entry name" value="E3 UBIQUITIN-PROTEIN LIGASE NHLRC1-RELATED"/>
    <property type="match status" value="1"/>
</dbReference>
<dbReference type="EMBL" id="CP036339">
    <property type="protein sequence ID" value="QDT75071.1"/>
    <property type="molecule type" value="Genomic_DNA"/>
</dbReference>
<dbReference type="Proteomes" id="UP000317909">
    <property type="component" value="Chromosome"/>
</dbReference>
<dbReference type="SUPFAM" id="SSF63829">
    <property type="entry name" value="Calcium-dependent phosphotriesterase"/>
    <property type="match status" value="1"/>
</dbReference>
<dbReference type="Gene3D" id="2.120.10.30">
    <property type="entry name" value="TolB, C-terminal domain"/>
    <property type="match status" value="1"/>
</dbReference>
<dbReference type="KEGG" id="llh:I41_42800"/>
<dbReference type="RefSeq" id="WP_145434771.1">
    <property type="nucleotide sequence ID" value="NZ_CP036339.1"/>
</dbReference>
<dbReference type="InterPro" id="IPR011042">
    <property type="entry name" value="6-blade_b-propeller_TolB-like"/>
</dbReference>
<evidence type="ECO:0000313" key="1">
    <source>
        <dbReference type="EMBL" id="QDT75071.1"/>
    </source>
</evidence>
<dbReference type="AlphaFoldDB" id="A0A517U378"/>
<evidence type="ECO:0000313" key="2">
    <source>
        <dbReference type="Proteomes" id="UP000317909"/>
    </source>
</evidence>
<proteinExistence type="predicted"/>
<name>A0A517U378_9BACT</name>
<protein>
    <submittedName>
        <fullName evidence="1">NHL repeat protein</fullName>
    </submittedName>
</protein>
<keyword evidence="2" id="KW-1185">Reference proteome</keyword>
<gene>
    <name evidence="1" type="ORF">I41_42800</name>
</gene>
<dbReference type="GO" id="GO:0008270">
    <property type="term" value="F:zinc ion binding"/>
    <property type="evidence" value="ECO:0007669"/>
    <property type="project" value="UniProtKB-KW"/>
</dbReference>
<organism evidence="1 2">
    <name type="scientific">Lacipirellula limnantheis</name>
    <dbReference type="NCBI Taxonomy" id="2528024"/>
    <lineage>
        <taxon>Bacteria</taxon>
        <taxon>Pseudomonadati</taxon>
        <taxon>Planctomycetota</taxon>
        <taxon>Planctomycetia</taxon>
        <taxon>Pirellulales</taxon>
        <taxon>Lacipirellulaceae</taxon>
        <taxon>Lacipirellula</taxon>
    </lineage>
</organism>
<reference evidence="1 2" key="1">
    <citation type="submission" date="2019-02" db="EMBL/GenBank/DDBJ databases">
        <title>Deep-cultivation of Planctomycetes and their phenomic and genomic characterization uncovers novel biology.</title>
        <authorList>
            <person name="Wiegand S."/>
            <person name="Jogler M."/>
            <person name="Boedeker C."/>
            <person name="Pinto D."/>
            <person name="Vollmers J."/>
            <person name="Rivas-Marin E."/>
            <person name="Kohn T."/>
            <person name="Peeters S.H."/>
            <person name="Heuer A."/>
            <person name="Rast P."/>
            <person name="Oberbeckmann S."/>
            <person name="Bunk B."/>
            <person name="Jeske O."/>
            <person name="Meyerdierks A."/>
            <person name="Storesund J.E."/>
            <person name="Kallscheuer N."/>
            <person name="Luecker S."/>
            <person name="Lage O.M."/>
            <person name="Pohl T."/>
            <person name="Merkel B.J."/>
            <person name="Hornburger P."/>
            <person name="Mueller R.-W."/>
            <person name="Bruemmer F."/>
            <person name="Labrenz M."/>
            <person name="Spormann A.M."/>
            <person name="Op den Camp H."/>
            <person name="Overmann J."/>
            <person name="Amann R."/>
            <person name="Jetten M.S.M."/>
            <person name="Mascher T."/>
            <person name="Medema M.H."/>
            <person name="Devos D.P."/>
            <person name="Kaster A.-K."/>
            <person name="Ovreas L."/>
            <person name="Rohde M."/>
            <person name="Galperin M.Y."/>
            <person name="Jogler C."/>
        </authorList>
    </citation>
    <scope>NUCLEOTIDE SEQUENCE [LARGE SCALE GENOMIC DNA]</scope>
    <source>
        <strain evidence="1 2">I41</strain>
    </source>
</reference>
<dbReference type="InterPro" id="IPR050952">
    <property type="entry name" value="TRIM-NHL_E3_ligases"/>
</dbReference>
<dbReference type="OrthoDB" id="9799230at2"/>
<dbReference type="InterPro" id="IPR006311">
    <property type="entry name" value="TAT_signal"/>
</dbReference>
<dbReference type="PANTHER" id="PTHR24104:SF25">
    <property type="entry name" value="PROTEIN LIN-41"/>
    <property type="match status" value="1"/>
</dbReference>
<dbReference type="PROSITE" id="PS51318">
    <property type="entry name" value="TAT"/>
    <property type="match status" value="1"/>
</dbReference>
<sequence>MSRTNHSLTRRTFVQQAAAGSLALVAAPALVTAAKSDAKRPIVGVGDHQYEVDHHWAKLPAKFTWQTTHNVAVGSDGSVYVIHEGRPDQPDHPSIFVFDPEGNYIRSFGSQFQGGGHGLEVRQEGSDDFVYATAYQMKRSFAKLTPDGETVWHKFAPMEAGGYAEGENVLPRTDNPWGRDRFHPTNYAFLPDGGFYLADGYGSFRMHRYDADGKWLSSFGKPSDGDKPADGAFNTPHGVWIDARGDEPLVVVADRANKRLQWFTLDGEHRRTQDGFLLPANVDSQGELLLVPDLVGRVTLLNGKNEVVSHLGDDSERMKADANFAIRGDEKQWNAGKFVHPHDACFDADGNIYVAEWVGSGRVSKLKKLS</sequence>
<accession>A0A517U378</accession>